<dbReference type="Gene3D" id="6.10.10.120">
    <property type="entry name" value="Antitoxin ParD1-like"/>
    <property type="match status" value="1"/>
</dbReference>
<dbReference type="InterPro" id="IPR010985">
    <property type="entry name" value="Ribbon_hlx_hlx"/>
</dbReference>
<feature type="coiled-coil region" evidence="1">
    <location>
        <begin position="31"/>
        <end position="60"/>
    </location>
</feature>
<evidence type="ECO:0000313" key="4">
    <source>
        <dbReference type="Proteomes" id="UP000377803"/>
    </source>
</evidence>
<dbReference type="InterPro" id="IPR002145">
    <property type="entry name" value="CopG"/>
</dbReference>
<feature type="domain" description="Ribbon-helix-helix protein CopG" evidence="2">
    <location>
        <begin position="2"/>
        <end position="41"/>
    </location>
</feature>
<dbReference type="KEGG" id="ncon:LC1Nh_0766"/>
<proteinExistence type="predicted"/>
<organism evidence="3 4">
    <name type="scientific">Candidatus Nanohalobium constans</name>
    <dbReference type="NCBI Taxonomy" id="2565781"/>
    <lineage>
        <taxon>Archaea</taxon>
        <taxon>Candidatus Nanohalarchaeota</taxon>
        <taxon>Candidatus Nanohalobia</taxon>
        <taxon>Candidatus Nanohalobiales</taxon>
        <taxon>Candidatus Nanohalobiaceae</taxon>
        <taxon>Candidatus Nanohalobium</taxon>
    </lineage>
</organism>
<dbReference type="InterPro" id="IPR038296">
    <property type="entry name" value="ParD_sf"/>
</dbReference>
<reference evidence="4" key="1">
    <citation type="submission" date="2019-05" db="EMBL/GenBank/DDBJ databases">
        <title>Candidatus Nanohalobium constans, a novel model system to study the DPANN nano-sized archaea: genomic and physiological characterization of a nanoarchaeon co-cultured with its chitinotrophic host.</title>
        <authorList>
            <person name="La Cono V."/>
            <person name="Arcadi E."/>
            <person name="Crisafi F."/>
            <person name="Denaro R."/>
            <person name="La Spada G."/>
            <person name="Messina E."/>
            <person name="Smedile F."/>
            <person name="Toshchakov S.V."/>
            <person name="Shevchenko M.A."/>
            <person name="Golyshin P.N."/>
            <person name="Golyshina O.V."/>
            <person name="Ferrer M."/>
            <person name="Rohde M."/>
            <person name="Mushegian A."/>
            <person name="Sorokin D.Y."/>
            <person name="Giuliano L."/>
            <person name="Yakimov M.M."/>
        </authorList>
    </citation>
    <scope>NUCLEOTIDE SEQUENCE [LARGE SCALE GENOMIC DNA]</scope>
    <source>
        <strain evidence="4">LC1Nh</strain>
    </source>
</reference>
<dbReference type="SUPFAM" id="SSF47598">
    <property type="entry name" value="Ribbon-helix-helix"/>
    <property type="match status" value="1"/>
</dbReference>
<sequence>MTLTVDVPDGLEKEIDSEVEKGRYQNKSELVRDAIRRLLEERSEVERAELNKEYAEEIKRRMKQVEEGEIGLDDMRTMDEIAEDEGLKE</sequence>
<dbReference type="GO" id="GO:0006355">
    <property type="term" value="P:regulation of DNA-templated transcription"/>
    <property type="evidence" value="ECO:0007669"/>
    <property type="project" value="InterPro"/>
</dbReference>
<keyword evidence="4" id="KW-1185">Reference proteome</keyword>
<dbReference type="Pfam" id="PF01402">
    <property type="entry name" value="RHH_1"/>
    <property type="match status" value="1"/>
</dbReference>
<dbReference type="CDD" id="cd22231">
    <property type="entry name" value="RHH_NikR_HicB-like"/>
    <property type="match status" value="1"/>
</dbReference>
<keyword evidence="1" id="KW-0175">Coiled coil</keyword>
<name>A0A5Q0UHG5_9ARCH</name>
<evidence type="ECO:0000259" key="2">
    <source>
        <dbReference type="Pfam" id="PF01402"/>
    </source>
</evidence>
<evidence type="ECO:0000313" key="3">
    <source>
        <dbReference type="EMBL" id="QGA80650.1"/>
    </source>
</evidence>
<evidence type="ECO:0000256" key="1">
    <source>
        <dbReference type="SAM" id="Coils"/>
    </source>
</evidence>
<dbReference type="RefSeq" id="WP_153550390.1">
    <property type="nucleotide sequence ID" value="NZ_CP040089.1"/>
</dbReference>
<accession>A0A5Q0UHG5</accession>
<protein>
    <submittedName>
        <fullName evidence="3">CopG family transcriptional regulator</fullName>
    </submittedName>
</protein>
<dbReference type="GeneID" id="42365154"/>
<dbReference type="AlphaFoldDB" id="A0A5Q0UHG5"/>
<dbReference type="EMBL" id="CP040089">
    <property type="protein sequence ID" value="QGA80650.1"/>
    <property type="molecule type" value="Genomic_DNA"/>
</dbReference>
<gene>
    <name evidence="3" type="ORF">LC1Nh_0766</name>
</gene>
<dbReference type="Proteomes" id="UP000377803">
    <property type="component" value="Chromosome"/>
</dbReference>